<dbReference type="PANTHER" id="PTHR30249">
    <property type="entry name" value="PUTATIVE SEROTONIN TRANSPORTER"/>
    <property type="match status" value="1"/>
</dbReference>
<dbReference type="RefSeq" id="WP_100361739.1">
    <property type="nucleotide sequence ID" value="NZ_CP045915.1"/>
</dbReference>
<evidence type="ECO:0000256" key="5">
    <source>
        <dbReference type="ARBA" id="ARBA00023136"/>
    </source>
</evidence>
<keyword evidence="5 6" id="KW-0472">Membrane</keyword>
<name>A0A5Q2TJ68_9BACI</name>
<keyword evidence="3 6" id="KW-0812">Transmembrane</keyword>
<feature type="transmembrane region" description="Helical" evidence="6">
    <location>
        <begin position="146"/>
        <end position="171"/>
    </location>
</feature>
<protein>
    <submittedName>
        <fullName evidence="7">LrgB family protein</fullName>
    </submittedName>
</protein>
<evidence type="ECO:0000256" key="3">
    <source>
        <dbReference type="ARBA" id="ARBA00022692"/>
    </source>
</evidence>
<feature type="transmembrane region" description="Helical" evidence="6">
    <location>
        <begin position="204"/>
        <end position="225"/>
    </location>
</feature>
<keyword evidence="2" id="KW-1003">Cell membrane</keyword>
<reference evidence="7 8" key="1">
    <citation type="submission" date="2019-11" db="EMBL/GenBank/DDBJ databases">
        <title>Gracilibacillus salitolerans sp. nov., a moderate halophile isolated from a saline soil in northwest China.</title>
        <authorList>
            <person name="Gan L."/>
        </authorList>
    </citation>
    <scope>NUCLEOTIDE SEQUENCE [LARGE SCALE GENOMIC DNA]</scope>
    <source>
        <strain evidence="7 8">SCU50</strain>
    </source>
</reference>
<keyword evidence="4 6" id="KW-1133">Transmembrane helix</keyword>
<organism evidence="7 8">
    <name type="scientific">Gracilibacillus salitolerans</name>
    <dbReference type="NCBI Taxonomy" id="2663022"/>
    <lineage>
        <taxon>Bacteria</taxon>
        <taxon>Bacillati</taxon>
        <taxon>Bacillota</taxon>
        <taxon>Bacilli</taxon>
        <taxon>Bacillales</taxon>
        <taxon>Bacillaceae</taxon>
        <taxon>Gracilibacillus</taxon>
    </lineage>
</organism>
<comment type="subcellular location">
    <subcellularLocation>
        <location evidence="1">Cell membrane</location>
        <topology evidence="1">Multi-pass membrane protein</topology>
    </subcellularLocation>
</comment>
<dbReference type="InterPro" id="IPR007300">
    <property type="entry name" value="CidB/LrgB"/>
</dbReference>
<dbReference type="Proteomes" id="UP000339690">
    <property type="component" value="Chromosome"/>
</dbReference>
<proteinExistence type="predicted"/>
<evidence type="ECO:0000313" key="7">
    <source>
        <dbReference type="EMBL" id="QGH33418.1"/>
    </source>
</evidence>
<sequence>MINLGIGIIFLFVTIAVFAITKRIYRKYPNPFTLPIFLTSGIFIIFLAISDIPYQSYMLGGQWIDLFLGPIVVALALPLYRQLDLIKKYARTIFIGIFAGSIIGIVTGIAGAKILGFEDWIIQSIAAKSVTTPVALSITDTAGGNLSFAAVFVMIAGISGAMFGPVILRLLRIHHPVARGLGIGTASHAIGTSKALELGQLDGAVSALSMTISAVVVSFLVPLFLSWL</sequence>
<dbReference type="GO" id="GO:0005886">
    <property type="term" value="C:plasma membrane"/>
    <property type="evidence" value="ECO:0007669"/>
    <property type="project" value="UniProtKB-SubCell"/>
</dbReference>
<dbReference type="PANTHER" id="PTHR30249:SF17">
    <property type="entry name" value="HOLIN-LIKE PROTEIN CIDB"/>
    <property type="match status" value="1"/>
</dbReference>
<feature type="transmembrane region" description="Helical" evidence="6">
    <location>
        <begin position="92"/>
        <end position="112"/>
    </location>
</feature>
<evidence type="ECO:0000256" key="2">
    <source>
        <dbReference type="ARBA" id="ARBA00022475"/>
    </source>
</evidence>
<evidence type="ECO:0000256" key="6">
    <source>
        <dbReference type="SAM" id="Phobius"/>
    </source>
</evidence>
<gene>
    <name evidence="7" type="ORF">GI584_04925</name>
</gene>
<evidence type="ECO:0000256" key="4">
    <source>
        <dbReference type="ARBA" id="ARBA00022989"/>
    </source>
</evidence>
<evidence type="ECO:0000256" key="1">
    <source>
        <dbReference type="ARBA" id="ARBA00004651"/>
    </source>
</evidence>
<dbReference type="KEGG" id="grc:GI584_04925"/>
<dbReference type="EMBL" id="CP045915">
    <property type="protein sequence ID" value="QGH33418.1"/>
    <property type="molecule type" value="Genomic_DNA"/>
</dbReference>
<feature type="transmembrane region" description="Helical" evidence="6">
    <location>
        <begin position="6"/>
        <end position="25"/>
    </location>
</feature>
<dbReference type="Pfam" id="PF04172">
    <property type="entry name" value="LrgB"/>
    <property type="match status" value="1"/>
</dbReference>
<keyword evidence="8" id="KW-1185">Reference proteome</keyword>
<dbReference type="AlphaFoldDB" id="A0A5Q2TJ68"/>
<feature type="transmembrane region" description="Helical" evidence="6">
    <location>
        <begin position="62"/>
        <end position="80"/>
    </location>
</feature>
<accession>A0A5Q2TJ68</accession>
<evidence type="ECO:0000313" key="8">
    <source>
        <dbReference type="Proteomes" id="UP000339690"/>
    </source>
</evidence>
<feature type="transmembrane region" description="Helical" evidence="6">
    <location>
        <begin position="32"/>
        <end position="50"/>
    </location>
</feature>